<dbReference type="Proteomes" id="UP000579281">
    <property type="component" value="Unassembled WGS sequence"/>
</dbReference>
<dbReference type="InterPro" id="IPR038218">
    <property type="entry name" value="YuzD-like_sp"/>
</dbReference>
<accession>A0A841KY50</accession>
<dbReference type="EMBL" id="JACHEN010000005">
    <property type="protein sequence ID" value="MBB6215055.1"/>
    <property type="molecule type" value="Genomic_DNA"/>
</dbReference>
<dbReference type="AlphaFoldDB" id="A0A841KY50"/>
<keyword evidence="2" id="KW-1185">Reference proteome</keyword>
<organism evidence="1 2">
    <name type="scientific">Anaerosolibacter carboniphilus</name>
    <dbReference type="NCBI Taxonomy" id="1417629"/>
    <lineage>
        <taxon>Bacteria</taxon>
        <taxon>Bacillati</taxon>
        <taxon>Bacillota</taxon>
        <taxon>Clostridia</taxon>
        <taxon>Peptostreptococcales</taxon>
        <taxon>Thermotaleaceae</taxon>
        <taxon>Anaerosolibacter</taxon>
    </lineage>
</organism>
<dbReference type="Gene3D" id="3.40.30.30">
    <property type="entry name" value="Hypothetical protein sa0798"/>
    <property type="match status" value="1"/>
</dbReference>
<protein>
    <submittedName>
        <fullName evidence="1">Disulfide oxidoreductase YuzD</fullName>
    </submittedName>
</protein>
<evidence type="ECO:0000313" key="1">
    <source>
        <dbReference type="EMBL" id="MBB6215055.1"/>
    </source>
</evidence>
<gene>
    <name evidence="1" type="ORF">HNQ80_001144</name>
</gene>
<dbReference type="Pfam" id="PF07315">
    <property type="entry name" value="DUF1462"/>
    <property type="match status" value="1"/>
</dbReference>
<comment type="caution">
    <text evidence="1">The sequence shown here is derived from an EMBL/GenBank/DDBJ whole genome shotgun (WGS) entry which is preliminary data.</text>
</comment>
<proteinExistence type="predicted"/>
<evidence type="ECO:0000313" key="2">
    <source>
        <dbReference type="Proteomes" id="UP000579281"/>
    </source>
</evidence>
<dbReference type="InterPro" id="IPR009190">
    <property type="entry name" value="DUF1462"/>
</dbReference>
<name>A0A841KY50_9FIRM</name>
<sequence length="71" mass="7831">MKNALKEANLLGKLNALKFIDIFSPILERYPDVQNKISNGEVEVPLVVLNGEVISQGSIDIHKIMGKVQSI</sequence>
<reference evidence="1 2" key="1">
    <citation type="submission" date="2020-08" db="EMBL/GenBank/DDBJ databases">
        <title>Genomic Encyclopedia of Type Strains, Phase IV (KMG-IV): sequencing the most valuable type-strain genomes for metagenomic binning, comparative biology and taxonomic classification.</title>
        <authorList>
            <person name="Goeker M."/>
        </authorList>
    </citation>
    <scope>NUCLEOTIDE SEQUENCE [LARGE SCALE GENOMIC DNA]</scope>
    <source>
        <strain evidence="1 2">DSM 103526</strain>
    </source>
</reference>